<dbReference type="AlphaFoldDB" id="A0A8S2EYK9"/>
<proteinExistence type="predicted"/>
<name>A0A8S2EYK9_9BILA</name>
<comment type="caution">
    <text evidence="1">The sequence shown here is derived from an EMBL/GenBank/DDBJ whole genome shotgun (WGS) entry which is preliminary data.</text>
</comment>
<dbReference type="Proteomes" id="UP000677228">
    <property type="component" value="Unassembled WGS sequence"/>
</dbReference>
<sequence length="65" mass="7687">LHAEEFSQLLNSLIETAKHSQSDLPIFHVDFNQLEKESKLNEDIQIDDQTNFHFQSSRNLQFLEE</sequence>
<protein>
    <submittedName>
        <fullName evidence="1">Uncharacterized protein</fullName>
    </submittedName>
</protein>
<dbReference type="EMBL" id="CAJOBA010042974">
    <property type="protein sequence ID" value="CAF4142553.1"/>
    <property type="molecule type" value="Genomic_DNA"/>
</dbReference>
<evidence type="ECO:0000313" key="3">
    <source>
        <dbReference type="Proteomes" id="UP000677228"/>
    </source>
</evidence>
<organism evidence="1 3">
    <name type="scientific">Didymodactylos carnosus</name>
    <dbReference type="NCBI Taxonomy" id="1234261"/>
    <lineage>
        <taxon>Eukaryota</taxon>
        <taxon>Metazoa</taxon>
        <taxon>Spiralia</taxon>
        <taxon>Gnathifera</taxon>
        <taxon>Rotifera</taxon>
        <taxon>Eurotatoria</taxon>
        <taxon>Bdelloidea</taxon>
        <taxon>Philodinida</taxon>
        <taxon>Philodinidae</taxon>
        <taxon>Didymodactylos</taxon>
    </lineage>
</organism>
<reference evidence="1" key="1">
    <citation type="submission" date="2021-02" db="EMBL/GenBank/DDBJ databases">
        <authorList>
            <person name="Nowell W R."/>
        </authorList>
    </citation>
    <scope>NUCLEOTIDE SEQUENCE</scope>
</reference>
<dbReference type="Proteomes" id="UP000682733">
    <property type="component" value="Unassembled WGS sequence"/>
</dbReference>
<evidence type="ECO:0000313" key="1">
    <source>
        <dbReference type="EMBL" id="CAF1331160.1"/>
    </source>
</evidence>
<accession>A0A8S2EYK9</accession>
<gene>
    <name evidence="1" type="ORF">OVA965_LOCUS29895</name>
    <name evidence="2" type="ORF">TMI583_LOCUS30683</name>
</gene>
<evidence type="ECO:0000313" key="2">
    <source>
        <dbReference type="EMBL" id="CAF4142553.1"/>
    </source>
</evidence>
<dbReference type="EMBL" id="CAJNOK010021357">
    <property type="protein sequence ID" value="CAF1331160.1"/>
    <property type="molecule type" value="Genomic_DNA"/>
</dbReference>
<feature type="non-terminal residue" evidence="1">
    <location>
        <position position="1"/>
    </location>
</feature>